<evidence type="ECO:0000313" key="2">
    <source>
        <dbReference type="Proteomes" id="UP001166286"/>
    </source>
</evidence>
<accession>A0AA39QVL9</accession>
<protein>
    <submittedName>
        <fullName evidence="1">Uncharacterized protein</fullName>
    </submittedName>
</protein>
<organism evidence="1 2">
    <name type="scientific">Cladonia borealis</name>
    <dbReference type="NCBI Taxonomy" id="184061"/>
    <lineage>
        <taxon>Eukaryota</taxon>
        <taxon>Fungi</taxon>
        <taxon>Dikarya</taxon>
        <taxon>Ascomycota</taxon>
        <taxon>Pezizomycotina</taxon>
        <taxon>Lecanoromycetes</taxon>
        <taxon>OSLEUM clade</taxon>
        <taxon>Lecanoromycetidae</taxon>
        <taxon>Lecanorales</taxon>
        <taxon>Lecanorineae</taxon>
        <taxon>Cladoniaceae</taxon>
        <taxon>Cladonia</taxon>
    </lineage>
</organism>
<dbReference type="Proteomes" id="UP001166286">
    <property type="component" value="Unassembled WGS sequence"/>
</dbReference>
<sequence>MEETPFPDLVGGFEVADLVEGQLDVVDPVQSSIAEKQLRNTYWRLSFRRVQYGSFHGEPVCLVVVEGRFHAEESKRHRFTWVRISAEFQGEQNPVEVLNLAPERAHGMYVPEERTSHWAISSTLSVALPGIPVTIDLFNAELGHSKKYSIDLIASMQGSKRGFPKAKEAVWTLEEAKQEGIPWRIPSIIVIIKYSPGAGFFANFNVQAKVNASLNPRSWAVSKASATPVLFDGKAELFPPSEELDSDFTLLDISKLTKLNFAEDR</sequence>
<proteinExistence type="predicted"/>
<keyword evidence="2" id="KW-1185">Reference proteome</keyword>
<comment type="caution">
    <text evidence="1">The sequence shown here is derived from an EMBL/GenBank/DDBJ whole genome shotgun (WGS) entry which is preliminary data.</text>
</comment>
<gene>
    <name evidence="1" type="ORF">JMJ35_009035</name>
</gene>
<reference evidence="1" key="1">
    <citation type="submission" date="2023-03" db="EMBL/GenBank/DDBJ databases">
        <title>Complete genome of Cladonia borealis.</title>
        <authorList>
            <person name="Park H."/>
        </authorList>
    </citation>
    <scope>NUCLEOTIDE SEQUENCE</scope>
    <source>
        <strain evidence="1">ANT050790</strain>
    </source>
</reference>
<dbReference type="AlphaFoldDB" id="A0AA39QVL9"/>
<dbReference type="EMBL" id="JAFEKC020000020">
    <property type="protein sequence ID" value="KAK0508759.1"/>
    <property type="molecule type" value="Genomic_DNA"/>
</dbReference>
<name>A0AA39QVL9_9LECA</name>
<evidence type="ECO:0000313" key="1">
    <source>
        <dbReference type="EMBL" id="KAK0508759.1"/>
    </source>
</evidence>